<dbReference type="Gene3D" id="1.10.600.10">
    <property type="entry name" value="Farnesyl Diphosphate Synthase"/>
    <property type="match status" value="1"/>
</dbReference>
<sequence length="351" mass="40896">MDRYCTQWAIDNCGPMREHQKYRTNIRDSDCGLWAAVVYPSANWHRCQTLMKWSLMFFICDDYHDICVDGSGHPFKVNHFWHQMNEALDTLLPITGGDQYYTRVEWPDYVKGAQQVMRDLYFDFSDQQIRRSVDSIKGYVAGNIGECQWSEGSIEWTDYMNARLGSVGGHMALQLIEYANDIELTDEEWQHPWIQTLNRLVGEEMTLINDYYTFRKEVMENGGNFYQMRHPFALLVTGDSGHTLQSAVNKVREMIVEKDTEIVDTLRAIDACVELRTANIGQYLRGVNEFLGGYWLHAVTARRYHGLDYLDVIPLEGQFVFDKNRTIIKPSNVRQDNFKWLKNVPGNVQPK</sequence>
<reference evidence="3" key="1">
    <citation type="submission" date="2020-11" db="EMBL/GenBank/DDBJ databases">
        <authorList>
            <person name="Tran Van P."/>
        </authorList>
    </citation>
    <scope>NUCLEOTIDE SEQUENCE</scope>
</reference>
<dbReference type="EMBL" id="OC859770">
    <property type="protein sequence ID" value="CAD7627924.1"/>
    <property type="molecule type" value="Genomic_DNA"/>
</dbReference>
<proteinExistence type="inferred from homology"/>
<keyword evidence="4" id="KW-1185">Reference proteome</keyword>
<comment type="similarity">
    <text evidence="1 2">Belongs to the terpene synthase family.</text>
</comment>
<evidence type="ECO:0000256" key="1">
    <source>
        <dbReference type="ARBA" id="ARBA00006333"/>
    </source>
</evidence>
<keyword evidence="2" id="KW-0479">Metal-binding</keyword>
<dbReference type="GO" id="GO:0046872">
    <property type="term" value="F:metal ion binding"/>
    <property type="evidence" value="ECO:0007669"/>
    <property type="project" value="UniProtKB-KW"/>
</dbReference>
<dbReference type="EMBL" id="CAJPIZ010005195">
    <property type="protein sequence ID" value="CAG2108354.1"/>
    <property type="molecule type" value="Genomic_DNA"/>
</dbReference>
<dbReference type="SUPFAM" id="SSF48576">
    <property type="entry name" value="Terpenoid synthases"/>
    <property type="match status" value="1"/>
</dbReference>
<dbReference type="PANTHER" id="PTHR35201">
    <property type="entry name" value="TERPENE SYNTHASE"/>
    <property type="match status" value="1"/>
</dbReference>
<dbReference type="InterPro" id="IPR008949">
    <property type="entry name" value="Isoprenoid_synthase_dom_sf"/>
</dbReference>
<dbReference type="InterPro" id="IPR034686">
    <property type="entry name" value="Terpene_cyclase-like_2"/>
</dbReference>
<keyword evidence="2" id="KW-0456">Lyase</keyword>
<name>A0A7R9Q1I9_9ACAR</name>
<dbReference type="AlphaFoldDB" id="A0A7R9Q1I9"/>
<evidence type="ECO:0000256" key="2">
    <source>
        <dbReference type="RuleBase" id="RU366034"/>
    </source>
</evidence>
<comment type="cofactor">
    <cofactor evidence="2">
        <name>Mg(2+)</name>
        <dbReference type="ChEBI" id="CHEBI:18420"/>
    </cofactor>
</comment>
<dbReference type="EC" id="4.2.3.-" evidence="2"/>
<evidence type="ECO:0000313" key="4">
    <source>
        <dbReference type="Proteomes" id="UP000759131"/>
    </source>
</evidence>
<evidence type="ECO:0000313" key="3">
    <source>
        <dbReference type="EMBL" id="CAD7627924.1"/>
    </source>
</evidence>
<protein>
    <recommendedName>
        <fullName evidence="2">Terpene synthase</fullName>
        <ecNumber evidence="2">4.2.3.-</ecNumber>
    </recommendedName>
</protein>
<dbReference type="Pfam" id="PF19086">
    <property type="entry name" value="Terpene_syn_C_2"/>
    <property type="match status" value="1"/>
</dbReference>
<gene>
    <name evidence="3" type="ORF">OSB1V03_LOCUS8349</name>
</gene>
<dbReference type="GO" id="GO:0010333">
    <property type="term" value="F:terpene synthase activity"/>
    <property type="evidence" value="ECO:0007669"/>
    <property type="project" value="InterPro"/>
</dbReference>
<organism evidence="3">
    <name type="scientific">Medioppia subpectinata</name>
    <dbReference type="NCBI Taxonomy" id="1979941"/>
    <lineage>
        <taxon>Eukaryota</taxon>
        <taxon>Metazoa</taxon>
        <taxon>Ecdysozoa</taxon>
        <taxon>Arthropoda</taxon>
        <taxon>Chelicerata</taxon>
        <taxon>Arachnida</taxon>
        <taxon>Acari</taxon>
        <taxon>Acariformes</taxon>
        <taxon>Sarcoptiformes</taxon>
        <taxon>Oribatida</taxon>
        <taxon>Brachypylina</taxon>
        <taxon>Oppioidea</taxon>
        <taxon>Oppiidae</taxon>
        <taxon>Medioppia</taxon>
    </lineage>
</organism>
<dbReference type="PANTHER" id="PTHR35201:SF4">
    <property type="entry name" value="BETA-PINACENE SYNTHASE-RELATED"/>
    <property type="match status" value="1"/>
</dbReference>
<dbReference type="Proteomes" id="UP000759131">
    <property type="component" value="Unassembled WGS sequence"/>
</dbReference>
<dbReference type="GO" id="GO:0008299">
    <property type="term" value="P:isoprenoid biosynthetic process"/>
    <property type="evidence" value="ECO:0007669"/>
    <property type="project" value="UniProtKB-ARBA"/>
</dbReference>
<keyword evidence="2" id="KW-0460">Magnesium</keyword>
<dbReference type="OrthoDB" id="6486656at2759"/>
<accession>A0A7R9Q1I9</accession>